<keyword evidence="6 11" id="KW-0406">Ion transport</keyword>
<proteinExistence type="inferred from homology"/>
<comment type="function">
    <text evidence="11">Fluoride-specific ion channel. Important for reducing fluoride concentration in the cell, thus reducing its toxicity.</text>
</comment>
<dbReference type="RefSeq" id="WP_081153510.1">
    <property type="nucleotide sequence ID" value="NZ_LVYD01000065.1"/>
</dbReference>
<keyword evidence="11" id="KW-0915">Sodium</keyword>
<feature type="transmembrane region" description="Helical" evidence="11">
    <location>
        <begin position="65"/>
        <end position="85"/>
    </location>
</feature>
<reference evidence="12 13" key="1">
    <citation type="submission" date="2016-03" db="EMBL/GenBank/DDBJ databases">
        <title>Niastella vici sp. nov., isolated from farmland soil.</title>
        <authorList>
            <person name="Chen L."/>
            <person name="Wang D."/>
            <person name="Yang S."/>
            <person name="Wang G."/>
        </authorList>
    </citation>
    <scope>NUCLEOTIDE SEQUENCE [LARGE SCALE GENOMIC DNA]</scope>
    <source>
        <strain evidence="12 13">DJ57</strain>
    </source>
</reference>
<dbReference type="PANTHER" id="PTHR28259">
    <property type="entry name" value="FLUORIDE EXPORT PROTEIN 1-RELATED"/>
    <property type="match status" value="1"/>
</dbReference>
<evidence type="ECO:0000256" key="8">
    <source>
        <dbReference type="ARBA" id="ARBA00023303"/>
    </source>
</evidence>
<sequence length="122" mass="13445">MKPLLIIGLGGGIGSVCRYLVQVYVTKYMSVTFPMGTFIVNIIGCFVIGLLYGLSNRHAWFTLEWRLFLITGLCGGFTTFSSFSYESISLLREGNYTYFMLYVILSVTLGLLATVGGAVLVK</sequence>
<dbReference type="NCBIfam" id="TIGR00494">
    <property type="entry name" value="crcB"/>
    <property type="match status" value="1"/>
</dbReference>
<feature type="binding site" evidence="11">
    <location>
        <position position="75"/>
    </location>
    <ligand>
        <name>Na(+)</name>
        <dbReference type="ChEBI" id="CHEBI:29101"/>
        <note>structural</note>
    </ligand>
</feature>
<gene>
    <name evidence="11" type="primary">fluC</name>
    <name evidence="11" type="synonym">crcB</name>
    <name evidence="12" type="ORF">A3860_34420</name>
</gene>
<dbReference type="EMBL" id="LVYD01000065">
    <property type="protein sequence ID" value="OQP60178.1"/>
    <property type="molecule type" value="Genomic_DNA"/>
</dbReference>
<keyword evidence="8 11" id="KW-0407">Ion channel</keyword>
<dbReference type="GO" id="GO:0062054">
    <property type="term" value="F:fluoride channel activity"/>
    <property type="evidence" value="ECO:0007669"/>
    <property type="project" value="UniProtKB-UniRule"/>
</dbReference>
<dbReference type="OrthoDB" id="9815830at2"/>
<dbReference type="GO" id="GO:0005886">
    <property type="term" value="C:plasma membrane"/>
    <property type="evidence" value="ECO:0007669"/>
    <property type="project" value="UniProtKB-SubCell"/>
</dbReference>
<evidence type="ECO:0000256" key="9">
    <source>
        <dbReference type="ARBA" id="ARBA00035120"/>
    </source>
</evidence>
<evidence type="ECO:0000313" key="12">
    <source>
        <dbReference type="EMBL" id="OQP60178.1"/>
    </source>
</evidence>
<protein>
    <recommendedName>
        <fullName evidence="11">Fluoride-specific ion channel FluC</fullName>
    </recommendedName>
</protein>
<evidence type="ECO:0000256" key="7">
    <source>
        <dbReference type="ARBA" id="ARBA00023136"/>
    </source>
</evidence>
<comment type="caution">
    <text evidence="12">The sequence shown here is derived from an EMBL/GenBank/DDBJ whole genome shotgun (WGS) entry which is preliminary data.</text>
</comment>
<keyword evidence="5 11" id="KW-1133">Transmembrane helix</keyword>
<evidence type="ECO:0000256" key="2">
    <source>
        <dbReference type="ARBA" id="ARBA00022475"/>
    </source>
</evidence>
<evidence type="ECO:0000256" key="11">
    <source>
        <dbReference type="HAMAP-Rule" id="MF_00454"/>
    </source>
</evidence>
<evidence type="ECO:0000256" key="1">
    <source>
        <dbReference type="ARBA" id="ARBA00004651"/>
    </source>
</evidence>
<keyword evidence="3" id="KW-0997">Cell inner membrane</keyword>
<accession>A0A1V9FPB5</accession>
<dbReference type="Pfam" id="PF02537">
    <property type="entry name" value="CRCB"/>
    <property type="match status" value="1"/>
</dbReference>
<feature type="binding site" evidence="11">
    <location>
        <position position="78"/>
    </location>
    <ligand>
        <name>Na(+)</name>
        <dbReference type="ChEBI" id="CHEBI:29101"/>
        <note>structural</note>
    </ligand>
</feature>
<dbReference type="STRING" id="1703345.A3860_34420"/>
<keyword evidence="11" id="KW-0479">Metal-binding</keyword>
<dbReference type="Proteomes" id="UP000192796">
    <property type="component" value="Unassembled WGS sequence"/>
</dbReference>
<comment type="subcellular location">
    <subcellularLocation>
        <location evidence="1 11">Cell membrane</location>
        <topology evidence="1 11">Multi-pass membrane protein</topology>
    </subcellularLocation>
</comment>
<name>A0A1V9FPB5_9BACT</name>
<evidence type="ECO:0000256" key="4">
    <source>
        <dbReference type="ARBA" id="ARBA00022692"/>
    </source>
</evidence>
<evidence type="ECO:0000256" key="3">
    <source>
        <dbReference type="ARBA" id="ARBA00022519"/>
    </source>
</evidence>
<dbReference type="InterPro" id="IPR003691">
    <property type="entry name" value="FluC"/>
</dbReference>
<dbReference type="AlphaFoldDB" id="A0A1V9FPB5"/>
<keyword evidence="7 11" id="KW-0472">Membrane</keyword>
<feature type="transmembrane region" description="Helical" evidence="11">
    <location>
        <begin position="28"/>
        <end position="53"/>
    </location>
</feature>
<keyword evidence="4 11" id="KW-0812">Transmembrane</keyword>
<dbReference type="GO" id="GO:0140114">
    <property type="term" value="P:cellular detoxification of fluoride"/>
    <property type="evidence" value="ECO:0007669"/>
    <property type="project" value="UniProtKB-UniRule"/>
</dbReference>
<feature type="transmembrane region" description="Helical" evidence="11">
    <location>
        <begin position="97"/>
        <end position="121"/>
    </location>
</feature>
<dbReference type="PANTHER" id="PTHR28259:SF1">
    <property type="entry name" value="FLUORIDE EXPORT PROTEIN 1-RELATED"/>
    <property type="match status" value="1"/>
</dbReference>
<organism evidence="12 13">
    <name type="scientific">Niastella vici</name>
    <dbReference type="NCBI Taxonomy" id="1703345"/>
    <lineage>
        <taxon>Bacteria</taxon>
        <taxon>Pseudomonadati</taxon>
        <taxon>Bacteroidota</taxon>
        <taxon>Chitinophagia</taxon>
        <taxon>Chitinophagales</taxon>
        <taxon>Chitinophagaceae</taxon>
        <taxon>Niastella</taxon>
    </lineage>
</organism>
<evidence type="ECO:0000256" key="6">
    <source>
        <dbReference type="ARBA" id="ARBA00023065"/>
    </source>
</evidence>
<dbReference type="GO" id="GO:0046872">
    <property type="term" value="F:metal ion binding"/>
    <property type="evidence" value="ECO:0007669"/>
    <property type="project" value="UniProtKB-KW"/>
</dbReference>
<evidence type="ECO:0000256" key="5">
    <source>
        <dbReference type="ARBA" id="ARBA00022989"/>
    </source>
</evidence>
<keyword evidence="11" id="KW-0813">Transport</keyword>
<dbReference type="HAMAP" id="MF_00454">
    <property type="entry name" value="FluC"/>
    <property type="match status" value="1"/>
</dbReference>
<comment type="catalytic activity">
    <reaction evidence="10">
        <text>fluoride(in) = fluoride(out)</text>
        <dbReference type="Rhea" id="RHEA:76159"/>
        <dbReference type="ChEBI" id="CHEBI:17051"/>
    </reaction>
    <physiologicalReaction direction="left-to-right" evidence="10">
        <dbReference type="Rhea" id="RHEA:76160"/>
    </physiologicalReaction>
</comment>
<evidence type="ECO:0000313" key="13">
    <source>
        <dbReference type="Proteomes" id="UP000192796"/>
    </source>
</evidence>
<keyword evidence="13" id="KW-1185">Reference proteome</keyword>
<keyword evidence="2 11" id="KW-1003">Cell membrane</keyword>
<evidence type="ECO:0000256" key="10">
    <source>
        <dbReference type="ARBA" id="ARBA00035585"/>
    </source>
</evidence>
<comment type="activity regulation">
    <text evidence="11">Na(+) is not transported, but it plays an essential structural role and its presence is essential for fluoride channel function.</text>
</comment>
<comment type="similarity">
    <text evidence="9 11">Belongs to the fluoride channel Fluc/FEX (TC 1.A.43) family.</text>
</comment>